<dbReference type="Proteomes" id="UP000232654">
    <property type="component" value="Unassembled WGS sequence"/>
</dbReference>
<dbReference type="InterPro" id="IPR006119">
    <property type="entry name" value="Resolv_N"/>
</dbReference>
<dbReference type="InterPro" id="IPR036162">
    <property type="entry name" value="Resolvase-like_N_sf"/>
</dbReference>
<accession>A0A2N0SYN2</accession>
<dbReference type="Gene3D" id="1.10.287.2170">
    <property type="match status" value="1"/>
</dbReference>
<proteinExistence type="predicted"/>
<protein>
    <submittedName>
        <fullName evidence="4">Resolvase</fullName>
    </submittedName>
</protein>
<sequence>MRTYLRRAEAANRLHISTTAFKTLVAEGKIKYELSPGGQKVYDPKEIDRFAARVQGREPAEGVLVFYVRDSEGNTTRMRNQEERLEKAYGAPSKVYRDRASGLNENRKGLARLLDDAEEGRFDRVAVTAKDRLSRFGASYLQRHLAFLGIDLIVLDGEREKGMMDELMDDFMALLASFSGRFYKLRSIEHEKLLLDRARERLEERGA</sequence>
<dbReference type="PROSITE" id="PS51736">
    <property type="entry name" value="RECOMBINASES_3"/>
    <property type="match status" value="1"/>
</dbReference>
<evidence type="ECO:0000256" key="2">
    <source>
        <dbReference type="ARBA" id="ARBA00023172"/>
    </source>
</evidence>
<reference evidence="4 5" key="1">
    <citation type="submission" date="2017-12" db="EMBL/GenBank/DDBJ databases">
        <title>Bifidobacterium longum APC/DPC strains.</title>
        <authorList>
            <person name="Arboleya S."/>
        </authorList>
    </citation>
    <scope>NUCLEOTIDE SEQUENCE [LARGE SCALE GENOMIC DNA]</scope>
    <source>
        <strain evidence="4 5">APC1503</strain>
    </source>
</reference>
<dbReference type="AlphaFoldDB" id="A0A2N0SYN2"/>
<dbReference type="PANTHER" id="PTHR30461">
    <property type="entry name" value="DNA-INVERTASE FROM LAMBDOID PROPHAGE"/>
    <property type="match status" value="1"/>
</dbReference>
<evidence type="ECO:0000256" key="1">
    <source>
        <dbReference type="ARBA" id="ARBA00023125"/>
    </source>
</evidence>
<gene>
    <name evidence="4" type="ORF">APC1503_2066</name>
</gene>
<dbReference type="Gene3D" id="3.40.50.1390">
    <property type="entry name" value="Resolvase, N-terminal catalytic domain"/>
    <property type="match status" value="1"/>
</dbReference>
<comment type="caution">
    <text evidence="4">The sequence shown here is derived from an EMBL/GenBank/DDBJ whole genome shotgun (WGS) entry which is preliminary data.</text>
</comment>
<name>A0A2N0SYN2_BIFLN</name>
<dbReference type="Pfam" id="PF00239">
    <property type="entry name" value="Resolvase"/>
    <property type="match status" value="1"/>
</dbReference>
<keyword evidence="1" id="KW-0238">DNA-binding</keyword>
<dbReference type="SUPFAM" id="SSF53041">
    <property type="entry name" value="Resolvase-like"/>
    <property type="match status" value="1"/>
</dbReference>
<dbReference type="EMBL" id="PJDT01000031">
    <property type="protein sequence ID" value="PKC86895.1"/>
    <property type="molecule type" value="Genomic_DNA"/>
</dbReference>
<dbReference type="GO" id="GO:0003677">
    <property type="term" value="F:DNA binding"/>
    <property type="evidence" value="ECO:0007669"/>
    <property type="project" value="UniProtKB-KW"/>
</dbReference>
<dbReference type="PANTHER" id="PTHR30461:SF2">
    <property type="entry name" value="SERINE RECOMBINASE PINE-RELATED"/>
    <property type="match status" value="1"/>
</dbReference>
<evidence type="ECO:0000313" key="5">
    <source>
        <dbReference type="Proteomes" id="UP000232654"/>
    </source>
</evidence>
<evidence type="ECO:0000259" key="3">
    <source>
        <dbReference type="PROSITE" id="PS51736"/>
    </source>
</evidence>
<dbReference type="RefSeq" id="WP_101011406.1">
    <property type="nucleotide sequence ID" value="NZ_CP084013.1"/>
</dbReference>
<evidence type="ECO:0000313" key="4">
    <source>
        <dbReference type="EMBL" id="PKC86895.1"/>
    </source>
</evidence>
<dbReference type="InterPro" id="IPR050639">
    <property type="entry name" value="SSR_resolvase"/>
</dbReference>
<dbReference type="GO" id="GO:0000150">
    <property type="term" value="F:DNA strand exchange activity"/>
    <property type="evidence" value="ECO:0007669"/>
    <property type="project" value="InterPro"/>
</dbReference>
<dbReference type="SMART" id="SM00857">
    <property type="entry name" value="Resolvase"/>
    <property type="match status" value="1"/>
</dbReference>
<keyword evidence="2" id="KW-0233">DNA recombination</keyword>
<organism evidence="4 5">
    <name type="scientific">Bifidobacterium longum</name>
    <dbReference type="NCBI Taxonomy" id="216816"/>
    <lineage>
        <taxon>Bacteria</taxon>
        <taxon>Bacillati</taxon>
        <taxon>Actinomycetota</taxon>
        <taxon>Actinomycetes</taxon>
        <taxon>Bifidobacteriales</taxon>
        <taxon>Bifidobacteriaceae</taxon>
        <taxon>Bifidobacterium</taxon>
    </lineage>
</organism>
<feature type="domain" description="Resolvase/invertase-type recombinase catalytic" evidence="3">
    <location>
        <begin position="63"/>
        <end position="202"/>
    </location>
</feature>